<dbReference type="EMBL" id="RQVQ01000006">
    <property type="protein sequence ID" value="RRJ92301.1"/>
    <property type="molecule type" value="Genomic_DNA"/>
</dbReference>
<evidence type="ECO:0000313" key="2">
    <source>
        <dbReference type="EMBL" id="RRJ92301.1"/>
    </source>
</evidence>
<evidence type="ECO:0000313" key="3">
    <source>
        <dbReference type="Proteomes" id="UP000275719"/>
    </source>
</evidence>
<reference evidence="2 3" key="1">
    <citation type="submission" date="2018-11" db="EMBL/GenBank/DDBJ databases">
        <title>Flavobacterium sp. nov., YIM 102701-2 draft genome.</title>
        <authorList>
            <person name="Li G."/>
            <person name="Jiang Y."/>
        </authorList>
    </citation>
    <scope>NUCLEOTIDE SEQUENCE [LARGE SCALE GENOMIC DNA]</scope>
    <source>
        <strain evidence="2 3">YIM 102701-2</strain>
    </source>
</reference>
<accession>A0A3P3WAV4</accession>
<sequence length="116" mass="12480">MVYGAGNIDVTAPENIYINAGKDINITAGENLNVNVGNDMKTNVGNDHTVDITNDHKFNSKNYKQTINEDKTITIIGDLNETTSTTTHKAKYGDILIQSSGVAKVLGKIDAKVNKG</sequence>
<evidence type="ECO:0000259" key="1">
    <source>
        <dbReference type="Pfam" id="PF22178"/>
    </source>
</evidence>
<dbReference type="Proteomes" id="UP000275719">
    <property type="component" value="Unassembled WGS sequence"/>
</dbReference>
<protein>
    <recommendedName>
        <fullName evidence="1">Gp5/Type VI secretion system Vgr C-terminal trimerisation domain-containing protein</fullName>
    </recommendedName>
</protein>
<comment type="caution">
    <text evidence="2">The sequence shown here is derived from an EMBL/GenBank/DDBJ whole genome shotgun (WGS) entry which is preliminary data.</text>
</comment>
<dbReference type="Pfam" id="PF22178">
    <property type="entry name" value="Gp5_trimer_C"/>
    <property type="match status" value="1"/>
</dbReference>
<feature type="domain" description="Gp5/Type VI secretion system Vgr C-terminal trimerisation" evidence="1">
    <location>
        <begin position="12"/>
        <end position="86"/>
    </location>
</feature>
<proteinExistence type="predicted"/>
<dbReference type="AlphaFoldDB" id="A0A3P3WAV4"/>
<keyword evidence="3" id="KW-1185">Reference proteome</keyword>
<organism evidence="2 3">
    <name type="scientific">Paenimyroides tangerinum</name>
    <dbReference type="NCBI Taxonomy" id="2488728"/>
    <lineage>
        <taxon>Bacteria</taxon>
        <taxon>Pseudomonadati</taxon>
        <taxon>Bacteroidota</taxon>
        <taxon>Flavobacteriia</taxon>
        <taxon>Flavobacteriales</taxon>
        <taxon>Flavobacteriaceae</taxon>
        <taxon>Paenimyroides</taxon>
    </lineage>
</organism>
<dbReference type="InterPro" id="IPR054030">
    <property type="entry name" value="Gp5_Vgr_C"/>
</dbReference>
<dbReference type="OrthoDB" id="727155at2"/>
<name>A0A3P3WAV4_9FLAO</name>
<dbReference type="SUPFAM" id="SSF69349">
    <property type="entry name" value="Phage fibre proteins"/>
    <property type="match status" value="1"/>
</dbReference>
<dbReference type="RefSeq" id="WP_125017572.1">
    <property type="nucleotide sequence ID" value="NZ_RQVQ01000006.1"/>
</dbReference>
<gene>
    <name evidence="2" type="ORF">EG240_03760</name>
</gene>